<accession>A0A8J5SZ33</accession>
<reference evidence="1" key="1">
    <citation type="journal article" date="2021" name="bioRxiv">
        <title>Whole Genome Assembly and Annotation of Northern Wild Rice, Zizania palustris L., Supports a Whole Genome Duplication in the Zizania Genus.</title>
        <authorList>
            <person name="Haas M."/>
            <person name="Kono T."/>
            <person name="Macchietto M."/>
            <person name="Millas R."/>
            <person name="McGilp L."/>
            <person name="Shao M."/>
            <person name="Duquette J."/>
            <person name="Hirsch C.N."/>
            <person name="Kimball J."/>
        </authorList>
    </citation>
    <scope>NUCLEOTIDE SEQUENCE</scope>
    <source>
        <tissue evidence="1">Fresh leaf tissue</tissue>
    </source>
</reference>
<dbReference type="Proteomes" id="UP000729402">
    <property type="component" value="Unassembled WGS sequence"/>
</dbReference>
<organism evidence="1 2">
    <name type="scientific">Zizania palustris</name>
    <name type="common">Northern wild rice</name>
    <dbReference type="NCBI Taxonomy" id="103762"/>
    <lineage>
        <taxon>Eukaryota</taxon>
        <taxon>Viridiplantae</taxon>
        <taxon>Streptophyta</taxon>
        <taxon>Embryophyta</taxon>
        <taxon>Tracheophyta</taxon>
        <taxon>Spermatophyta</taxon>
        <taxon>Magnoliopsida</taxon>
        <taxon>Liliopsida</taxon>
        <taxon>Poales</taxon>
        <taxon>Poaceae</taxon>
        <taxon>BOP clade</taxon>
        <taxon>Oryzoideae</taxon>
        <taxon>Oryzeae</taxon>
        <taxon>Zizaniinae</taxon>
        <taxon>Zizania</taxon>
    </lineage>
</organism>
<evidence type="ECO:0000313" key="2">
    <source>
        <dbReference type="Proteomes" id="UP000729402"/>
    </source>
</evidence>
<protein>
    <submittedName>
        <fullName evidence="1">Uncharacterized protein</fullName>
    </submittedName>
</protein>
<keyword evidence="2" id="KW-1185">Reference proteome</keyword>
<dbReference type="AlphaFoldDB" id="A0A8J5SZ33"/>
<proteinExistence type="predicted"/>
<sequence length="90" mass="9860">MTKKKGAASFVDHHFIQQKVAAVVAAVAPSSSKACGPWDLQSPSEKFTEKTLVLEKTICTVESLRSAVQDHLYSSMEARVPRAELTSDPW</sequence>
<dbReference type="EMBL" id="JAAALK010000082">
    <property type="protein sequence ID" value="KAG8083840.1"/>
    <property type="molecule type" value="Genomic_DNA"/>
</dbReference>
<name>A0A8J5SZ33_ZIZPA</name>
<gene>
    <name evidence="1" type="ORF">GUJ93_ZPchr0010g8127</name>
</gene>
<reference evidence="1" key="2">
    <citation type="submission" date="2021-02" db="EMBL/GenBank/DDBJ databases">
        <authorList>
            <person name="Kimball J.A."/>
            <person name="Haas M.W."/>
            <person name="Macchietto M."/>
            <person name="Kono T."/>
            <person name="Duquette J."/>
            <person name="Shao M."/>
        </authorList>
    </citation>
    <scope>NUCLEOTIDE SEQUENCE</scope>
    <source>
        <tissue evidence="1">Fresh leaf tissue</tissue>
    </source>
</reference>
<evidence type="ECO:0000313" key="1">
    <source>
        <dbReference type="EMBL" id="KAG8083840.1"/>
    </source>
</evidence>
<comment type="caution">
    <text evidence="1">The sequence shown here is derived from an EMBL/GenBank/DDBJ whole genome shotgun (WGS) entry which is preliminary data.</text>
</comment>